<dbReference type="Pfam" id="PF02602">
    <property type="entry name" value="HEM4"/>
    <property type="match status" value="1"/>
</dbReference>
<feature type="domain" description="Tetrapyrrole biosynthesis uroporphyrinogen III synthase" evidence="1">
    <location>
        <begin position="24"/>
        <end position="227"/>
    </location>
</feature>
<gene>
    <name evidence="2" type="ORF">NOI20_09525</name>
</gene>
<evidence type="ECO:0000313" key="3">
    <source>
        <dbReference type="Proteomes" id="UP001227162"/>
    </source>
</evidence>
<dbReference type="InterPro" id="IPR036108">
    <property type="entry name" value="4pyrrol_syn_uPrphyn_synt_sf"/>
</dbReference>
<reference evidence="2" key="1">
    <citation type="submission" date="2022-07" db="EMBL/GenBank/DDBJ databases">
        <authorList>
            <person name="Otstavnykh N."/>
            <person name="Isaeva M."/>
            <person name="Bystritskaya E."/>
        </authorList>
    </citation>
    <scope>NUCLEOTIDE SEQUENCE</scope>
    <source>
        <strain evidence="2">10Alg 79</strain>
    </source>
</reference>
<dbReference type="InterPro" id="IPR003754">
    <property type="entry name" value="4pyrrol_synth_uPrphyn_synth"/>
</dbReference>
<dbReference type="AlphaFoldDB" id="A0AAJ1U9M6"/>
<evidence type="ECO:0000259" key="1">
    <source>
        <dbReference type="Pfam" id="PF02602"/>
    </source>
</evidence>
<comment type="caution">
    <text evidence="2">The sequence shown here is derived from an EMBL/GenBank/DDBJ whole genome shotgun (WGS) entry which is preliminary data.</text>
</comment>
<dbReference type="CDD" id="cd06578">
    <property type="entry name" value="HemD"/>
    <property type="match status" value="1"/>
</dbReference>
<sequence length="246" mass="25340">MPVILLTRPEEAAHRFAKALRVALGEVEVITSPLMAIRFEGVLPDGEAMPIFTSRYGVAAFAHAGGKPTGECWCVGEATAQAAEQLGFAARFAGGDATSLVEAILESGDKGPFLHVRGQHLAGDVAKHLSEAGLPARSVVLYDQVAQPLSQEALVALDGKKGGGKPVVVPLFSPRSAGLFSEEMRETGRNAPIFVAAMSEAVANAAAPLQPEKMQIAARLDAGAMVEAVAGLYDAALALEGAAGAT</sequence>
<reference evidence="2" key="2">
    <citation type="submission" date="2023-04" db="EMBL/GenBank/DDBJ databases">
        <title>'Rhodoalgimonas zhirmunskyi' gen. nov., isolated from a red alga.</title>
        <authorList>
            <person name="Nedashkovskaya O.I."/>
            <person name="Otstavnykh N.Y."/>
            <person name="Bystritskaya E.P."/>
            <person name="Balabanova L.A."/>
            <person name="Isaeva M.P."/>
        </authorList>
    </citation>
    <scope>NUCLEOTIDE SEQUENCE</scope>
    <source>
        <strain evidence="2">10Alg 79</strain>
    </source>
</reference>
<dbReference type="SUPFAM" id="SSF69618">
    <property type="entry name" value="HemD-like"/>
    <property type="match status" value="1"/>
</dbReference>
<evidence type="ECO:0000313" key="2">
    <source>
        <dbReference type="EMBL" id="MDQ2094350.1"/>
    </source>
</evidence>
<name>A0AAJ1U9M6_9RHOB</name>
<dbReference type="EMBL" id="JANFFA010000002">
    <property type="protein sequence ID" value="MDQ2094350.1"/>
    <property type="molecule type" value="Genomic_DNA"/>
</dbReference>
<keyword evidence="3" id="KW-1185">Reference proteome</keyword>
<dbReference type="GO" id="GO:0004852">
    <property type="term" value="F:uroporphyrinogen-III synthase activity"/>
    <property type="evidence" value="ECO:0007669"/>
    <property type="project" value="InterPro"/>
</dbReference>
<dbReference type="RefSeq" id="WP_317625950.1">
    <property type="nucleotide sequence ID" value="NZ_JANFFA010000002.1"/>
</dbReference>
<dbReference type="Proteomes" id="UP001227162">
    <property type="component" value="Unassembled WGS sequence"/>
</dbReference>
<proteinExistence type="predicted"/>
<accession>A0AAJ1U9M6</accession>
<dbReference type="Gene3D" id="3.40.50.10090">
    <property type="match status" value="1"/>
</dbReference>
<protein>
    <submittedName>
        <fullName evidence="2">Uroporphyrinogen-III synthase</fullName>
    </submittedName>
</protein>
<organism evidence="2 3">
    <name type="scientific">Rhodalgimonas zhirmunskyi</name>
    <dbReference type="NCBI Taxonomy" id="2964767"/>
    <lineage>
        <taxon>Bacteria</taxon>
        <taxon>Pseudomonadati</taxon>
        <taxon>Pseudomonadota</taxon>
        <taxon>Alphaproteobacteria</taxon>
        <taxon>Rhodobacterales</taxon>
        <taxon>Roseobacteraceae</taxon>
        <taxon>Rhodalgimonas</taxon>
    </lineage>
</organism>
<dbReference type="GO" id="GO:0033014">
    <property type="term" value="P:tetrapyrrole biosynthetic process"/>
    <property type="evidence" value="ECO:0007669"/>
    <property type="project" value="InterPro"/>
</dbReference>